<evidence type="ECO:0000256" key="1">
    <source>
        <dbReference type="ARBA" id="ARBA00022801"/>
    </source>
</evidence>
<dbReference type="Pfam" id="PF07859">
    <property type="entry name" value="Abhydrolase_3"/>
    <property type="match status" value="1"/>
</dbReference>
<proteinExistence type="predicted"/>
<dbReference type="GO" id="GO:0016787">
    <property type="term" value="F:hydrolase activity"/>
    <property type="evidence" value="ECO:0007669"/>
    <property type="project" value="UniProtKB-KW"/>
</dbReference>
<accession>A0ABP6DZX6</accession>
<evidence type="ECO:0000256" key="2">
    <source>
        <dbReference type="SAM" id="MobiDB-lite"/>
    </source>
</evidence>
<keyword evidence="1 4" id="KW-0378">Hydrolase</keyword>
<sequence>MPLDPLLVPLLEVHSSLPPTPEGTSAAERRRERDEARRSADGSPYARYIEAAPDVDEVYEDSVPPDGVAVRVYRHGPVSAGTLVYYHGGGWWSGHPDDSDTRCRTIAAGTGLTVVSVDYRLAPEHRFPAGAEDCYRALEWAAESFGPGWLGVTGESAGGNLAAVMALLARERGGPTLDLQIMEIPAFDLTLSSPSIATYAEGYVLTAKELRWCVENYLGGHDPADPLVSPLFADDLTGLPPAVILTAECDPLADDGSRYAARLRESGVPVTHVEFEGQVHGSQMLTGLLPVARAWRKTLLDSIRASLKS</sequence>
<evidence type="ECO:0000313" key="4">
    <source>
        <dbReference type="EMBL" id="GAA2655549.1"/>
    </source>
</evidence>
<dbReference type="RefSeq" id="WP_346146027.1">
    <property type="nucleotide sequence ID" value="NZ_BAAATE010000005.1"/>
</dbReference>
<keyword evidence="5" id="KW-1185">Reference proteome</keyword>
<feature type="region of interest" description="Disordered" evidence="2">
    <location>
        <begin position="13"/>
        <end position="45"/>
    </location>
</feature>
<dbReference type="PANTHER" id="PTHR48081">
    <property type="entry name" value="AB HYDROLASE SUPERFAMILY PROTEIN C4A8.06C"/>
    <property type="match status" value="1"/>
</dbReference>
<feature type="domain" description="Alpha/beta hydrolase fold-3" evidence="3">
    <location>
        <begin position="83"/>
        <end position="282"/>
    </location>
</feature>
<feature type="compositionally biased region" description="Basic and acidic residues" evidence="2">
    <location>
        <begin position="27"/>
        <end position="40"/>
    </location>
</feature>
<comment type="caution">
    <text evidence="4">The sequence shown here is derived from an EMBL/GenBank/DDBJ whole genome shotgun (WGS) entry which is preliminary data.</text>
</comment>
<reference evidence="5" key="1">
    <citation type="journal article" date="2019" name="Int. J. Syst. Evol. Microbiol.">
        <title>The Global Catalogue of Microorganisms (GCM) 10K type strain sequencing project: providing services to taxonomists for standard genome sequencing and annotation.</title>
        <authorList>
            <consortium name="The Broad Institute Genomics Platform"/>
            <consortium name="The Broad Institute Genome Sequencing Center for Infectious Disease"/>
            <person name="Wu L."/>
            <person name="Ma J."/>
        </authorList>
    </citation>
    <scope>NUCLEOTIDE SEQUENCE [LARGE SCALE GENOMIC DNA]</scope>
    <source>
        <strain evidence="5">JCM 6835</strain>
    </source>
</reference>
<dbReference type="InterPro" id="IPR050300">
    <property type="entry name" value="GDXG_lipolytic_enzyme"/>
</dbReference>
<organism evidence="4 5">
    <name type="scientific">Nonomuraea recticatena</name>
    <dbReference type="NCBI Taxonomy" id="46178"/>
    <lineage>
        <taxon>Bacteria</taxon>
        <taxon>Bacillati</taxon>
        <taxon>Actinomycetota</taxon>
        <taxon>Actinomycetes</taxon>
        <taxon>Streptosporangiales</taxon>
        <taxon>Streptosporangiaceae</taxon>
        <taxon>Nonomuraea</taxon>
    </lineage>
</organism>
<dbReference type="Gene3D" id="3.40.50.1820">
    <property type="entry name" value="alpha/beta hydrolase"/>
    <property type="match status" value="1"/>
</dbReference>
<dbReference type="InterPro" id="IPR029058">
    <property type="entry name" value="AB_hydrolase_fold"/>
</dbReference>
<evidence type="ECO:0000313" key="5">
    <source>
        <dbReference type="Proteomes" id="UP001501666"/>
    </source>
</evidence>
<dbReference type="PANTHER" id="PTHR48081:SF8">
    <property type="entry name" value="ALPHA_BETA HYDROLASE FOLD-3 DOMAIN-CONTAINING PROTEIN-RELATED"/>
    <property type="match status" value="1"/>
</dbReference>
<dbReference type="InterPro" id="IPR013094">
    <property type="entry name" value="AB_hydrolase_3"/>
</dbReference>
<dbReference type="Proteomes" id="UP001501666">
    <property type="component" value="Unassembled WGS sequence"/>
</dbReference>
<evidence type="ECO:0000259" key="3">
    <source>
        <dbReference type="Pfam" id="PF07859"/>
    </source>
</evidence>
<dbReference type="SUPFAM" id="SSF53474">
    <property type="entry name" value="alpha/beta-Hydrolases"/>
    <property type="match status" value="1"/>
</dbReference>
<protein>
    <submittedName>
        <fullName evidence="4">Alpha/beta hydrolase</fullName>
    </submittedName>
</protein>
<gene>
    <name evidence="4" type="ORF">GCM10010412_024950</name>
</gene>
<dbReference type="EMBL" id="BAAATE010000005">
    <property type="protein sequence ID" value="GAA2655549.1"/>
    <property type="molecule type" value="Genomic_DNA"/>
</dbReference>
<name>A0ABP6DZX6_9ACTN</name>